<name>A0AB33K2Q2_9ACTN</name>
<organism evidence="1">
    <name type="scientific">Kitasatospora sp. CMC57</name>
    <dbReference type="NCBI Taxonomy" id="3231513"/>
    <lineage>
        <taxon>Bacteria</taxon>
        <taxon>Bacillati</taxon>
        <taxon>Actinomycetota</taxon>
        <taxon>Actinomycetes</taxon>
        <taxon>Kitasatosporales</taxon>
        <taxon>Streptomycetaceae</taxon>
        <taxon>Kitasatospora</taxon>
    </lineage>
</organism>
<sequence length="99" mass="10820">MVRMTRESLDELAAFLAERIGEPAEDGTDPQRVEPLRRQLRHAVVGIEAYLAAVDAGSSAVVHLRRQADDLWDTLEQIAARWPRTTVLPAVPAIPGPAA</sequence>
<dbReference type="AlphaFoldDB" id="A0AB33K2Q2"/>
<gene>
    <name evidence="1" type="ORF">KCMC57_61290</name>
</gene>
<evidence type="ECO:0000313" key="1">
    <source>
        <dbReference type="EMBL" id="BFP49761.1"/>
    </source>
</evidence>
<dbReference type="EMBL" id="AP035881">
    <property type="protein sequence ID" value="BFP49761.1"/>
    <property type="molecule type" value="Genomic_DNA"/>
</dbReference>
<protein>
    <submittedName>
        <fullName evidence="1">Uncharacterized protein</fullName>
    </submittedName>
</protein>
<proteinExistence type="predicted"/>
<accession>A0AB33K2Q2</accession>
<reference evidence="1" key="1">
    <citation type="submission" date="2024-07" db="EMBL/GenBank/DDBJ databases">
        <title>Complete genome sequences of cellulolytic bacteria, Kitasatospora sp. CMC57 and Streptomyces sp. CMC78, isolated from Japanese agricultural soil.</title>
        <authorList>
            <person name="Hashimoto T."/>
            <person name="Ito M."/>
            <person name="Iwamoto M."/>
            <person name="Fukahori D."/>
            <person name="Shoda T."/>
            <person name="Sakoda M."/>
            <person name="Morohoshi T."/>
            <person name="Mitsuboshi M."/>
            <person name="Nishizawa T."/>
        </authorList>
    </citation>
    <scope>NUCLEOTIDE SEQUENCE</scope>
    <source>
        <strain evidence="1">CMC57</strain>
    </source>
</reference>